<keyword evidence="3" id="KW-0808">Transferase</keyword>
<evidence type="ECO:0000256" key="2">
    <source>
        <dbReference type="ARBA" id="ARBA00022576"/>
    </source>
</evidence>
<comment type="caution">
    <text evidence="5">The sequence shown here is derived from an EMBL/GenBank/DDBJ whole genome shotgun (WGS) entry which is preliminary data.</text>
</comment>
<reference evidence="5" key="2">
    <citation type="journal article" date="2020" name="Microorganisms">
        <title>Osmotic Adaptation and Compatible Solute Biosynthesis of Phototrophic Bacteria as Revealed from Genome Analyses.</title>
        <authorList>
            <person name="Imhoff J.F."/>
            <person name="Rahn T."/>
            <person name="Kunzel S."/>
            <person name="Keller A."/>
            <person name="Neulinger S.C."/>
        </authorList>
    </citation>
    <scope>NUCLEOTIDE SEQUENCE</scope>
    <source>
        <strain evidence="5">DSM 11080</strain>
    </source>
</reference>
<protein>
    <submittedName>
        <fullName evidence="5">Succinyldiaminopimelate transaminase</fullName>
    </submittedName>
</protein>
<proteinExistence type="predicted"/>
<evidence type="ECO:0000259" key="4">
    <source>
        <dbReference type="Pfam" id="PF00155"/>
    </source>
</evidence>
<feature type="domain" description="Aminotransferase class I/classII large" evidence="4">
    <location>
        <begin position="32"/>
        <end position="361"/>
    </location>
</feature>
<dbReference type="GO" id="GO:0030170">
    <property type="term" value="F:pyridoxal phosphate binding"/>
    <property type="evidence" value="ECO:0007669"/>
    <property type="project" value="InterPro"/>
</dbReference>
<dbReference type="InterPro" id="IPR015422">
    <property type="entry name" value="PyrdxlP-dep_Trfase_small"/>
</dbReference>
<dbReference type="RefSeq" id="WP_200345031.1">
    <property type="nucleotide sequence ID" value="NZ_NRSJ01000005.1"/>
</dbReference>
<dbReference type="PANTHER" id="PTHR42832">
    <property type="entry name" value="AMINO ACID AMINOTRANSFERASE"/>
    <property type="match status" value="1"/>
</dbReference>
<organism evidence="5 6">
    <name type="scientific">Halochromatium glycolicum</name>
    <dbReference type="NCBI Taxonomy" id="85075"/>
    <lineage>
        <taxon>Bacteria</taxon>
        <taxon>Pseudomonadati</taxon>
        <taxon>Pseudomonadota</taxon>
        <taxon>Gammaproteobacteria</taxon>
        <taxon>Chromatiales</taxon>
        <taxon>Chromatiaceae</taxon>
        <taxon>Halochromatium</taxon>
    </lineage>
</organism>
<name>A0AAJ0X8F2_9GAMM</name>
<dbReference type="Proteomes" id="UP001296776">
    <property type="component" value="Unassembled WGS sequence"/>
</dbReference>
<evidence type="ECO:0000256" key="1">
    <source>
        <dbReference type="ARBA" id="ARBA00001933"/>
    </source>
</evidence>
<dbReference type="InterPro" id="IPR019878">
    <property type="entry name" value="DapC_beta/gammaproteobac"/>
</dbReference>
<evidence type="ECO:0000313" key="6">
    <source>
        <dbReference type="Proteomes" id="UP001296776"/>
    </source>
</evidence>
<dbReference type="NCBIfam" id="TIGR03538">
    <property type="entry name" value="DapC_gpp"/>
    <property type="match status" value="1"/>
</dbReference>
<dbReference type="InterPro" id="IPR050881">
    <property type="entry name" value="LL-DAP_aminotransferase"/>
</dbReference>
<dbReference type="InterPro" id="IPR004839">
    <property type="entry name" value="Aminotransferase_I/II_large"/>
</dbReference>
<dbReference type="EMBL" id="NRSJ01000005">
    <property type="protein sequence ID" value="MBK1703864.1"/>
    <property type="molecule type" value="Genomic_DNA"/>
</dbReference>
<dbReference type="Gene3D" id="3.90.1150.10">
    <property type="entry name" value="Aspartate Aminotransferase, domain 1"/>
    <property type="match status" value="1"/>
</dbReference>
<accession>A0AAJ0X8F2</accession>
<reference evidence="5" key="1">
    <citation type="submission" date="2017-08" db="EMBL/GenBank/DDBJ databases">
        <authorList>
            <person name="Imhoff J.F."/>
            <person name="Rahn T."/>
            <person name="Kuenzel S."/>
            <person name="Neulinger S.C."/>
        </authorList>
    </citation>
    <scope>NUCLEOTIDE SEQUENCE</scope>
    <source>
        <strain evidence="5">DSM 11080</strain>
    </source>
</reference>
<dbReference type="PANTHER" id="PTHR42832:SF3">
    <property type="entry name" value="L-GLUTAMINE--4-(METHYLSULFANYL)-2-OXOBUTANOATE AMINOTRANSFERASE"/>
    <property type="match status" value="1"/>
</dbReference>
<dbReference type="CDD" id="cd00609">
    <property type="entry name" value="AAT_like"/>
    <property type="match status" value="1"/>
</dbReference>
<dbReference type="InterPro" id="IPR015424">
    <property type="entry name" value="PyrdxlP-dep_Trfase"/>
</dbReference>
<dbReference type="Pfam" id="PF00155">
    <property type="entry name" value="Aminotran_1_2"/>
    <property type="match status" value="1"/>
</dbReference>
<dbReference type="InterPro" id="IPR015421">
    <property type="entry name" value="PyrdxlP-dep_Trfase_major"/>
</dbReference>
<evidence type="ECO:0000313" key="5">
    <source>
        <dbReference type="EMBL" id="MBK1703864.1"/>
    </source>
</evidence>
<dbReference type="Gene3D" id="3.40.640.10">
    <property type="entry name" value="Type I PLP-dependent aspartate aminotransferase-like (Major domain)"/>
    <property type="match status" value="1"/>
</dbReference>
<dbReference type="SUPFAM" id="SSF53383">
    <property type="entry name" value="PLP-dependent transferases"/>
    <property type="match status" value="1"/>
</dbReference>
<keyword evidence="2" id="KW-0032">Aminotransferase</keyword>
<dbReference type="AlphaFoldDB" id="A0AAJ0X8F2"/>
<dbReference type="GO" id="GO:0009089">
    <property type="term" value="P:lysine biosynthetic process via diaminopimelate"/>
    <property type="evidence" value="ECO:0007669"/>
    <property type="project" value="InterPro"/>
</dbReference>
<keyword evidence="6" id="KW-1185">Reference proteome</keyword>
<gene>
    <name evidence="5" type="primary">dapC</name>
    <name evidence="5" type="ORF">CKO40_04720</name>
</gene>
<comment type="cofactor">
    <cofactor evidence="1">
        <name>pyridoxal 5'-phosphate</name>
        <dbReference type="ChEBI" id="CHEBI:597326"/>
    </cofactor>
</comment>
<evidence type="ECO:0000256" key="3">
    <source>
        <dbReference type="ARBA" id="ARBA00022679"/>
    </source>
</evidence>
<dbReference type="GO" id="GO:0009016">
    <property type="term" value="F:succinyldiaminopimelate transaminase activity"/>
    <property type="evidence" value="ECO:0007669"/>
    <property type="project" value="InterPro"/>
</dbReference>
<sequence length="398" mass="43884">MNPNLSRLQPYPFQKLAALLDEIEPPADLPPIALSIGEPKHATPSFIANAVVSHVHQLASYPSTRGFAELREAIAGWLTRRFALPTGAIDAETQILPVNGTREALFAFAQAMIDPAADALVLMPNPFYQIYEGAALLAGATPQLMPCGPDTGFLPDLDRIPEETWRRCQLLYLCSPGNPTGAVMDQALLMRLIELAQRHNFILAADECYSEIYLDEASPPPGLLQAAAALGLDDFRRCVCFHSLSKRSNAPGLRSGFVAGDARLIAPFFQYRTYHGCAMPLQHQQASLLAWQDEDHVIENRRLYREKFDAVLRILDGALDVSAPAAGFYLWPRTPIPDTDFARRLLAEQNLRVLPGRFLSRPGPDGDPGADYVRIALVPPLDECIDAAHRIRTVCEQL</sequence>